<gene>
    <name evidence="1" type="ORF">ERS852481_01408</name>
</gene>
<name>A0A174CFA4_9FIRM</name>
<proteinExistence type="predicted"/>
<evidence type="ECO:0000313" key="1">
    <source>
        <dbReference type="EMBL" id="CUO11853.1"/>
    </source>
</evidence>
<dbReference type="EMBL" id="CYZK01000007">
    <property type="protein sequence ID" value="CUO11853.1"/>
    <property type="molecule type" value="Genomic_DNA"/>
</dbReference>
<reference evidence="1 2" key="1">
    <citation type="submission" date="2015-09" db="EMBL/GenBank/DDBJ databases">
        <authorList>
            <consortium name="Pathogen Informatics"/>
        </authorList>
    </citation>
    <scope>NUCLEOTIDE SEQUENCE [LARGE SCALE GENOMIC DNA]</scope>
    <source>
        <strain evidence="1 2">2789STDY5834866</strain>
    </source>
</reference>
<organism evidence="1 2">
    <name type="scientific">Coprococcus comes</name>
    <dbReference type="NCBI Taxonomy" id="410072"/>
    <lineage>
        <taxon>Bacteria</taxon>
        <taxon>Bacillati</taxon>
        <taxon>Bacillota</taxon>
        <taxon>Clostridia</taxon>
        <taxon>Lachnospirales</taxon>
        <taxon>Lachnospiraceae</taxon>
        <taxon>Coprococcus</taxon>
    </lineage>
</organism>
<dbReference type="AlphaFoldDB" id="A0A174CFA4"/>
<evidence type="ECO:0000313" key="2">
    <source>
        <dbReference type="Proteomes" id="UP000095362"/>
    </source>
</evidence>
<sequence length="59" mass="6689">MANTRLFDSWQIGMDLPAPFDRAIDGGVRYSTKEEDCSCYNKAIRGKKQHSFPSCSVRC</sequence>
<dbReference type="RefSeq" id="WP_024728260.1">
    <property type="nucleotide sequence ID" value="NZ_CYZK01000007.1"/>
</dbReference>
<dbReference type="Proteomes" id="UP000095362">
    <property type="component" value="Unassembled WGS sequence"/>
</dbReference>
<accession>A0A174CFA4</accession>
<protein>
    <submittedName>
        <fullName evidence="1">Uncharacterized protein</fullName>
    </submittedName>
</protein>